<evidence type="ECO:0000256" key="3">
    <source>
        <dbReference type="ARBA" id="ARBA00022692"/>
    </source>
</evidence>
<feature type="transmembrane region" description="Helical" evidence="6">
    <location>
        <begin position="254"/>
        <end position="274"/>
    </location>
</feature>
<dbReference type="AlphaFoldDB" id="A0A127EEJ1"/>
<evidence type="ECO:0000259" key="7">
    <source>
        <dbReference type="Pfam" id="PF02687"/>
    </source>
</evidence>
<evidence type="ECO:0000256" key="1">
    <source>
        <dbReference type="ARBA" id="ARBA00004651"/>
    </source>
</evidence>
<proteinExistence type="predicted"/>
<feature type="transmembrane region" description="Helical" evidence="6">
    <location>
        <begin position="337"/>
        <end position="359"/>
    </location>
</feature>
<evidence type="ECO:0000256" key="4">
    <source>
        <dbReference type="ARBA" id="ARBA00022989"/>
    </source>
</evidence>
<dbReference type="PATRIC" id="fig|1502.177.peg.130"/>
<dbReference type="Proteomes" id="UP000070260">
    <property type="component" value="Chromosome"/>
</dbReference>
<dbReference type="GO" id="GO:0005886">
    <property type="term" value="C:plasma membrane"/>
    <property type="evidence" value="ECO:0007669"/>
    <property type="project" value="UniProtKB-SubCell"/>
</dbReference>
<name>A0A127EEJ1_CLOPF</name>
<keyword evidence="3 6" id="KW-0812">Transmembrane</keyword>
<evidence type="ECO:0000256" key="5">
    <source>
        <dbReference type="ARBA" id="ARBA00023136"/>
    </source>
</evidence>
<evidence type="ECO:0000313" key="8">
    <source>
        <dbReference type="EMBL" id="AMN34347.1"/>
    </source>
</evidence>
<evidence type="ECO:0000313" key="9">
    <source>
        <dbReference type="Proteomes" id="UP000070260"/>
    </source>
</evidence>
<keyword evidence="4 6" id="KW-1133">Transmembrane helix</keyword>
<gene>
    <name evidence="8" type="ORF">JFP838_00760</name>
</gene>
<protein>
    <recommendedName>
        <fullName evidence="7">ABC3 transporter permease C-terminal domain-containing protein</fullName>
    </recommendedName>
</protein>
<evidence type="ECO:0000256" key="2">
    <source>
        <dbReference type="ARBA" id="ARBA00022475"/>
    </source>
</evidence>
<feature type="transmembrane region" description="Helical" evidence="6">
    <location>
        <begin position="294"/>
        <end position="317"/>
    </location>
</feature>
<keyword evidence="5 6" id="KW-0472">Membrane</keyword>
<accession>A0A127EEJ1</accession>
<feature type="domain" description="ABC3 transporter permease C-terminal" evidence="7">
    <location>
        <begin position="258"/>
        <end position="363"/>
    </location>
</feature>
<dbReference type="OrthoDB" id="1907753at2"/>
<dbReference type="EMBL" id="CP010994">
    <property type="protein sequence ID" value="AMN34347.1"/>
    <property type="molecule type" value="Genomic_DNA"/>
</dbReference>
<dbReference type="InterPro" id="IPR003838">
    <property type="entry name" value="ABC3_permease_C"/>
</dbReference>
<comment type="subcellular location">
    <subcellularLocation>
        <location evidence="1">Cell membrane</location>
        <topology evidence="1">Multi-pass membrane protein</topology>
    </subcellularLocation>
</comment>
<reference evidence="8 9" key="1">
    <citation type="journal article" date="2016" name="PLoS ONE">
        <title>Plasmid Characterization and Chromosome Analysis of Two netF+ Clostridium perfringens Isolates Associated with Foal and Canine Necrotizing Enteritis.</title>
        <authorList>
            <person name="Mehdizadeh Gohari I."/>
            <person name="Kropinski A.M."/>
            <person name="Weese S.J."/>
            <person name="Parreira V.R."/>
            <person name="Whitehead A.E."/>
            <person name="Boerlin P."/>
            <person name="Prescott J.F."/>
        </authorList>
    </citation>
    <scope>NUCLEOTIDE SEQUENCE [LARGE SCALE GENOMIC DNA]</scope>
    <source>
        <strain evidence="8 9">JP838</strain>
    </source>
</reference>
<organism evidence="8 9">
    <name type="scientific">Clostridium perfringens</name>
    <dbReference type="NCBI Taxonomy" id="1502"/>
    <lineage>
        <taxon>Bacteria</taxon>
        <taxon>Bacillati</taxon>
        <taxon>Bacillota</taxon>
        <taxon>Clostridia</taxon>
        <taxon>Eubacteriales</taxon>
        <taxon>Clostridiaceae</taxon>
        <taxon>Clostridium</taxon>
    </lineage>
</organism>
<sequence>MRKYLKNSLFITLSLISILLIFSILISEIINEKKILDMRGFTYKNSISFSINRNQFLSEKSIDNDISEIDLNNMLDKLNEFFSYLMKKDDLVIKLVDGKLFTNGFYTNGIYFNSNYEHNYELIEGRFIEIQDFNSNDKVAVIPKTALKYVEEINNSKFIYSGNEKYKVIGVIDNGKSDQAHFNTIFYNLTPKDINYNLSLNEIIIESNIYSYEYLQEILLNNTSLILDNISSNISNKVSTLDFIKIGVIGFINLYFPLIVVIFISLILCMYYWINRIQYEIGVKKMCGANNFSILKELIIKVLLISFISLVICPFIQNILEYSKILNRSISYTSYNFILNIIFMFTICTILTIVSFYKINKLELTKLIRRR</sequence>
<dbReference type="RefSeq" id="WP_061426102.1">
    <property type="nucleotide sequence ID" value="NZ_CP010994.1"/>
</dbReference>
<keyword evidence="2" id="KW-1003">Cell membrane</keyword>
<evidence type="ECO:0000256" key="6">
    <source>
        <dbReference type="SAM" id="Phobius"/>
    </source>
</evidence>
<dbReference type="Pfam" id="PF02687">
    <property type="entry name" value="FtsX"/>
    <property type="match status" value="1"/>
</dbReference>